<comment type="subcellular location">
    <subcellularLocation>
        <location evidence="3">Membrane</location>
        <topology evidence="3">Single-pass type I membrane protein</topology>
    </subcellularLocation>
</comment>
<keyword evidence="11 13" id="KW-0472">Membrane</keyword>
<gene>
    <name evidence="14" type="ORF">SAMN03080618_00623</name>
</gene>
<evidence type="ECO:0000256" key="11">
    <source>
        <dbReference type="ARBA" id="ARBA00023136"/>
    </source>
</evidence>
<dbReference type="PANTHER" id="PTHR31120:SF6">
    <property type="entry name" value="METALLOPROTEASE TIKI HOMOLOG"/>
    <property type="match status" value="1"/>
</dbReference>
<dbReference type="Proteomes" id="UP000242763">
    <property type="component" value="Unassembled WGS sequence"/>
</dbReference>
<evidence type="ECO:0000256" key="1">
    <source>
        <dbReference type="ARBA" id="ARBA00001936"/>
    </source>
</evidence>
<evidence type="ECO:0000256" key="12">
    <source>
        <dbReference type="ARBA" id="ARBA00023180"/>
    </source>
</evidence>
<feature type="transmembrane region" description="Helical" evidence="13">
    <location>
        <begin position="48"/>
        <end position="68"/>
    </location>
</feature>
<comment type="cofactor">
    <cofactor evidence="1">
        <name>Mn(2+)</name>
        <dbReference type="ChEBI" id="CHEBI:29035"/>
    </cofactor>
</comment>
<evidence type="ECO:0000256" key="2">
    <source>
        <dbReference type="ARBA" id="ARBA00001941"/>
    </source>
</evidence>
<dbReference type="STRING" id="1121003.SAMN03080618_00623"/>
<evidence type="ECO:0000256" key="9">
    <source>
        <dbReference type="ARBA" id="ARBA00022989"/>
    </source>
</evidence>
<evidence type="ECO:0000256" key="5">
    <source>
        <dbReference type="ARBA" id="ARBA00022692"/>
    </source>
</evidence>
<accession>A0A1I3IRM1</accession>
<dbReference type="GO" id="GO:0004222">
    <property type="term" value="F:metalloendopeptidase activity"/>
    <property type="evidence" value="ECO:0007669"/>
    <property type="project" value="TreeGrafter"/>
</dbReference>
<dbReference type="PANTHER" id="PTHR31120">
    <property type="entry name" value="METALLOPROTEASE TIKI"/>
    <property type="match status" value="1"/>
</dbReference>
<keyword evidence="4" id="KW-0645">Protease</keyword>
<evidence type="ECO:0000256" key="10">
    <source>
        <dbReference type="ARBA" id="ARBA00023049"/>
    </source>
</evidence>
<dbReference type="Pfam" id="PF01963">
    <property type="entry name" value="TraB_PrgY_gumN"/>
    <property type="match status" value="1"/>
</dbReference>
<name>A0A1I3IRM1_9HYPH</name>
<evidence type="ECO:0000313" key="15">
    <source>
        <dbReference type="Proteomes" id="UP000242763"/>
    </source>
</evidence>
<keyword evidence="15" id="KW-1185">Reference proteome</keyword>
<evidence type="ECO:0000256" key="7">
    <source>
        <dbReference type="ARBA" id="ARBA00022729"/>
    </source>
</evidence>
<dbReference type="CDD" id="cd14789">
    <property type="entry name" value="Tiki"/>
    <property type="match status" value="1"/>
</dbReference>
<evidence type="ECO:0000313" key="14">
    <source>
        <dbReference type="EMBL" id="SFI50626.1"/>
    </source>
</evidence>
<evidence type="ECO:0008006" key="16">
    <source>
        <dbReference type="Google" id="ProtNLM"/>
    </source>
</evidence>
<dbReference type="GO" id="GO:0030178">
    <property type="term" value="P:negative regulation of Wnt signaling pathway"/>
    <property type="evidence" value="ECO:0007669"/>
    <property type="project" value="InterPro"/>
</dbReference>
<protein>
    <recommendedName>
        <fullName evidence="16">Polysaccharide biosynthesis protein GumN</fullName>
    </recommendedName>
</protein>
<evidence type="ECO:0000256" key="8">
    <source>
        <dbReference type="ARBA" id="ARBA00022801"/>
    </source>
</evidence>
<keyword evidence="9 13" id="KW-1133">Transmembrane helix</keyword>
<keyword evidence="7" id="KW-0732">Signal</keyword>
<organism evidence="14 15">
    <name type="scientific">Aquamicrobium aerolatum DSM 21857</name>
    <dbReference type="NCBI Taxonomy" id="1121003"/>
    <lineage>
        <taxon>Bacteria</taxon>
        <taxon>Pseudomonadati</taxon>
        <taxon>Pseudomonadota</taxon>
        <taxon>Alphaproteobacteria</taxon>
        <taxon>Hyphomicrobiales</taxon>
        <taxon>Phyllobacteriaceae</taxon>
        <taxon>Aerobium</taxon>
    </lineage>
</organism>
<sequence length="441" mass="47674">MKLSSQSKFPAADSKSLPFGRFCDALWRMIQTPHATFADRLAVLTLRLLAMMNVLFAALFYGALLFAVSQAQAAETATCNGQNLLAEIEHDNPDRLAAIRAEADAIPNGKGLLWRISKDGVTDSYLFGTMHMADPRVIDLPAAAQDAFDTASTVVIETTDILDQAAMMASMLKNPELMMFTDDTTLFSLVSDEDRAVIEDALKSRGIPPASVVKMKPWMIASMVALPACELARKAAGAPVLDIELAQRAQVDGKLLEGLETVEDQLGAMASLPMDFHLRGLVETIKLGARIDDVIETMIVLYLDGDTGMFWPFFREVLPSESDRDGGYAAFEEAMVTARNHTMAARADPFLTQGGAFIAVGALHLPGDKGLVSLLRANGYIVEAVDNDVPIAGGDADEHGCRASAGYSWCARTAQCERPWELAAKHGFENDAVSFANFCSQ</sequence>
<dbReference type="GO" id="GO:0046872">
    <property type="term" value="F:metal ion binding"/>
    <property type="evidence" value="ECO:0007669"/>
    <property type="project" value="UniProtKB-KW"/>
</dbReference>
<dbReference type="EMBL" id="FORF01000003">
    <property type="protein sequence ID" value="SFI50626.1"/>
    <property type="molecule type" value="Genomic_DNA"/>
</dbReference>
<keyword evidence="8" id="KW-0378">Hydrolase</keyword>
<evidence type="ECO:0000256" key="13">
    <source>
        <dbReference type="SAM" id="Phobius"/>
    </source>
</evidence>
<proteinExistence type="predicted"/>
<evidence type="ECO:0000256" key="4">
    <source>
        <dbReference type="ARBA" id="ARBA00022670"/>
    </source>
</evidence>
<comment type="cofactor">
    <cofactor evidence="2">
        <name>Co(2+)</name>
        <dbReference type="ChEBI" id="CHEBI:48828"/>
    </cofactor>
</comment>
<dbReference type="AlphaFoldDB" id="A0A1I3IRM1"/>
<keyword evidence="12" id="KW-0325">Glycoprotein</keyword>
<keyword evidence="5 13" id="KW-0812">Transmembrane</keyword>
<evidence type="ECO:0000256" key="3">
    <source>
        <dbReference type="ARBA" id="ARBA00004479"/>
    </source>
</evidence>
<keyword evidence="10" id="KW-0482">Metalloprotease</keyword>
<dbReference type="GO" id="GO:0006508">
    <property type="term" value="P:proteolysis"/>
    <property type="evidence" value="ECO:0007669"/>
    <property type="project" value="UniProtKB-KW"/>
</dbReference>
<evidence type="ECO:0000256" key="6">
    <source>
        <dbReference type="ARBA" id="ARBA00022723"/>
    </source>
</evidence>
<reference evidence="15" key="1">
    <citation type="submission" date="2016-10" db="EMBL/GenBank/DDBJ databases">
        <authorList>
            <person name="Varghese N."/>
            <person name="Submissions S."/>
        </authorList>
    </citation>
    <scope>NUCLEOTIDE SEQUENCE [LARGE SCALE GENOMIC DNA]</scope>
    <source>
        <strain evidence="15">DSM 21857</strain>
    </source>
</reference>
<dbReference type="InterPro" id="IPR002816">
    <property type="entry name" value="TraB/PrgY/GumN_fam"/>
</dbReference>
<dbReference type="GO" id="GO:0016020">
    <property type="term" value="C:membrane"/>
    <property type="evidence" value="ECO:0007669"/>
    <property type="project" value="UniProtKB-SubCell"/>
</dbReference>
<keyword evidence="6" id="KW-0479">Metal-binding</keyword>
<dbReference type="InterPro" id="IPR040230">
    <property type="entry name" value="TIKI1/2-like"/>
</dbReference>